<evidence type="ECO:0000259" key="3">
    <source>
        <dbReference type="PROSITE" id="PS51462"/>
    </source>
</evidence>
<proteinExistence type="predicted"/>
<feature type="chain" id="PRO_5041964002" description="Nudix hydrolase domain-containing protein" evidence="2">
    <location>
        <begin position="21"/>
        <end position="447"/>
    </location>
</feature>
<dbReference type="GO" id="GO:0016787">
    <property type="term" value="F:hydrolase activity"/>
    <property type="evidence" value="ECO:0007669"/>
    <property type="project" value="UniProtKB-KW"/>
</dbReference>
<name>A0AAD3CVZ8_9STRA</name>
<organism evidence="4 5">
    <name type="scientific">Chaetoceros tenuissimus</name>
    <dbReference type="NCBI Taxonomy" id="426638"/>
    <lineage>
        <taxon>Eukaryota</taxon>
        <taxon>Sar</taxon>
        <taxon>Stramenopiles</taxon>
        <taxon>Ochrophyta</taxon>
        <taxon>Bacillariophyta</taxon>
        <taxon>Coscinodiscophyceae</taxon>
        <taxon>Chaetocerotophycidae</taxon>
        <taxon>Chaetocerotales</taxon>
        <taxon>Chaetocerotaceae</taxon>
        <taxon>Chaetoceros</taxon>
    </lineage>
</organism>
<dbReference type="InterPro" id="IPR020084">
    <property type="entry name" value="NUDIX_hydrolase_CS"/>
</dbReference>
<sequence length="447" mass="50300">MIGRLLASVNLFLLIGLNTAFVPSSPLASSKTRLSHLQPKEQRVKHQSFFHQKGLLSKQLKPTISNKMMYMNLNKDQEETSSILQRRSLASNYVIDMQKQNDEIQWNMYPINDVVDKSEINGGVGSVALSAMEAEIDIQPELSLHAKFQNGAIHVTLHNEVSKKEDSIIALLSRIMVQSLFSQITDMDEIDIHYPDGKETLNVQDLQSNAENGFVPLFANLLPEGVDFDTSELSDFVTGDGEPVGYVPRILLHKANLLHRGIGIVVCKDSHITMMNDDSNMPDLYCHQRTDSKRIFPSLYDMFVGGVATSGEDLEVTAAREIGEELGLTRPSLSEALFKCTVCTSYNRCVVTVYTYRVDSNMDGIKWQEEEVQWGGYVPYDVVVKSAALSIKRLIDGNEWPGDFDDDEIAFGSITDRERVLKEDEWDYVPDGLLVWLAWIKILKSKV</sequence>
<evidence type="ECO:0000256" key="2">
    <source>
        <dbReference type="SAM" id="SignalP"/>
    </source>
</evidence>
<keyword evidence="2" id="KW-0732">Signal</keyword>
<gene>
    <name evidence="4" type="ORF">CTEN210_09723</name>
</gene>
<dbReference type="InterPro" id="IPR015797">
    <property type="entry name" value="NUDIX_hydrolase-like_dom_sf"/>
</dbReference>
<comment type="caution">
    <text evidence="4">The sequence shown here is derived from an EMBL/GenBank/DDBJ whole genome shotgun (WGS) entry which is preliminary data.</text>
</comment>
<dbReference type="PROSITE" id="PS51462">
    <property type="entry name" value="NUDIX"/>
    <property type="match status" value="1"/>
</dbReference>
<feature type="signal peptide" evidence="2">
    <location>
        <begin position="1"/>
        <end position="20"/>
    </location>
</feature>
<evidence type="ECO:0000313" key="4">
    <source>
        <dbReference type="EMBL" id="GFH53247.1"/>
    </source>
</evidence>
<keyword evidence="5" id="KW-1185">Reference proteome</keyword>
<dbReference type="InterPro" id="IPR000086">
    <property type="entry name" value="NUDIX_hydrolase_dom"/>
</dbReference>
<feature type="domain" description="Nudix hydrolase" evidence="3">
    <location>
        <begin position="257"/>
        <end position="403"/>
    </location>
</feature>
<reference evidence="4 5" key="1">
    <citation type="journal article" date="2021" name="Sci. Rep.">
        <title>The genome of the diatom Chaetoceros tenuissimus carries an ancient integrated fragment of an extant virus.</title>
        <authorList>
            <person name="Hongo Y."/>
            <person name="Kimura K."/>
            <person name="Takaki Y."/>
            <person name="Yoshida Y."/>
            <person name="Baba S."/>
            <person name="Kobayashi G."/>
            <person name="Nagasaki K."/>
            <person name="Hano T."/>
            <person name="Tomaru Y."/>
        </authorList>
    </citation>
    <scope>NUCLEOTIDE SEQUENCE [LARGE SCALE GENOMIC DNA]</scope>
    <source>
        <strain evidence="4 5">NIES-3715</strain>
    </source>
</reference>
<evidence type="ECO:0000313" key="5">
    <source>
        <dbReference type="Proteomes" id="UP001054902"/>
    </source>
</evidence>
<accession>A0AAD3CVZ8</accession>
<keyword evidence="1" id="KW-0378">Hydrolase</keyword>
<dbReference type="Pfam" id="PF00293">
    <property type="entry name" value="NUDIX"/>
    <property type="match status" value="1"/>
</dbReference>
<dbReference type="EMBL" id="BLLK01000046">
    <property type="protein sequence ID" value="GFH53247.1"/>
    <property type="molecule type" value="Genomic_DNA"/>
</dbReference>
<dbReference type="Proteomes" id="UP001054902">
    <property type="component" value="Unassembled WGS sequence"/>
</dbReference>
<dbReference type="Gene3D" id="3.90.79.10">
    <property type="entry name" value="Nucleoside Triphosphate Pyrophosphohydrolase"/>
    <property type="match status" value="1"/>
</dbReference>
<dbReference type="SUPFAM" id="SSF55811">
    <property type="entry name" value="Nudix"/>
    <property type="match status" value="1"/>
</dbReference>
<dbReference type="PROSITE" id="PS00893">
    <property type="entry name" value="NUDIX_BOX"/>
    <property type="match status" value="1"/>
</dbReference>
<protein>
    <recommendedName>
        <fullName evidence="3">Nudix hydrolase domain-containing protein</fullName>
    </recommendedName>
</protein>
<evidence type="ECO:0000256" key="1">
    <source>
        <dbReference type="ARBA" id="ARBA00022801"/>
    </source>
</evidence>
<dbReference type="AlphaFoldDB" id="A0AAD3CVZ8"/>